<dbReference type="EMBL" id="JAGEUA010000003">
    <property type="protein sequence ID" value="KAL0994866.1"/>
    <property type="molecule type" value="Genomic_DNA"/>
</dbReference>
<dbReference type="AlphaFoldDB" id="A0ABD0XTZ1"/>
<evidence type="ECO:0000313" key="2">
    <source>
        <dbReference type="Proteomes" id="UP001557470"/>
    </source>
</evidence>
<accession>A0ABD0XTZ1</accession>
<proteinExistence type="predicted"/>
<keyword evidence="2" id="KW-1185">Reference proteome</keyword>
<name>A0ABD0XTZ1_UMBPY</name>
<gene>
    <name evidence="1" type="ORF">UPYG_G00128490</name>
</gene>
<organism evidence="1 2">
    <name type="scientific">Umbra pygmaea</name>
    <name type="common">Eastern mudminnow</name>
    <dbReference type="NCBI Taxonomy" id="75934"/>
    <lineage>
        <taxon>Eukaryota</taxon>
        <taxon>Metazoa</taxon>
        <taxon>Chordata</taxon>
        <taxon>Craniata</taxon>
        <taxon>Vertebrata</taxon>
        <taxon>Euteleostomi</taxon>
        <taxon>Actinopterygii</taxon>
        <taxon>Neopterygii</taxon>
        <taxon>Teleostei</taxon>
        <taxon>Protacanthopterygii</taxon>
        <taxon>Esociformes</taxon>
        <taxon>Umbridae</taxon>
        <taxon>Umbra</taxon>
    </lineage>
</organism>
<comment type="caution">
    <text evidence="1">The sequence shown here is derived from an EMBL/GenBank/DDBJ whole genome shotgun (WGS) entry which is preliminary data.</text>
</comment>
<sequence>MEHRYKTGFHLCSDSDLWVCVSGDCGNLTSLVVQTVDQETSGDFIWCQREGVMTRNLSKELHYFDLSLDNILWIGNDNGIAGWRLLTHVDLGIRSDTGKANRSPQTTVVPLMRVPVNCQRDFKLLTFDPDGDTVKCKYAVPPKECKTSSNVTSSNVPLDFTILTASCTLSFSSQSNKTGTYAVQMMMEDFPAQSISLSYTDGSQSSRTPGDTLSKLPVHFAIRVDPAVPSCTGGEYLPLFLSPTPAQGAVLYTSTDQLLEITVMAQATQSIVSELLVSGPQRITESTTSPGVYLLKWKPTNEEEGGFYPVCFIAVGVNGSSRYQSELHCVVVGVGNASSEYDTKRVNTQHYTITLNKVASPV</sequence>
<evidence type="ECO:0000313" key="1">
    <source>
        <dbReference type="EMBL" id="KAL0994866.1"/>
    </source>
</evidence>
<reference evidence="1 2" key="1">
    <citation type="submission" date="2024-06" db="EMBL/GenBank/DDBJ databases">
        <authorList>
            <person name="Pan Q."/>
            <person name="Wen M."/>
            <person name="Jouanno E."/>
            <person name="Zahm M."/>
            <person name="Klopp C."/>
            <person name="Cabau C."/>
            <person name="Louis A."/>
            <person name="Berthelot C."/>
            <person name="Parey E."/>
            <person name="Roest Crollius H."/>
            <person name="Montfort J."/>
            <person name="Robinson-Rechavi M."/>
            <person name="Bouchez O."/>
            <person name="Lampietro C."/>
            <person name="Lopez Roques C."/>
            <person name="Donnadieu C."/>
            <person name="Postlethwait J."/>
            <person name="Bobe J."/>
            <person name="Verreycken H."/>
            <person name="Guiguen Y."/>
        </authorList>
    </citation>
    <scope>NUCLEOTIDE SEQUENCE [LARGE SCALE GENOMIC DNA]</scope>
    <source>
        <strain evidence="1">Up_M1</strain>
        <tissue evidence="1">Testis</tissue>
    </source>
</reference>
<dbReference type="Proteomes" id="UP001557470">
    <property type="component" value="Unassembled WGS sequence"/>
</dbReference>
<protein>
    <submittedName>
        <fullName evidence="1">Uncharacterized protein</fullName>
    </submittedName>
</protein>